<proteinExistence type="predicted"/>
<keyword evidence="2" id="KW-0732">Signal</keyword>
<name>A0A2B7XTW3_9EURO</name>
<comment type="caution">
    <text evidence="4">The sequence shown here is derived from an EMBL/GenBank/DDBJ whole genome shotgun (WGS) entry which is preliminary data.</text>
</comment>
<accession>A0A2B7XTW3</accession>
<feature type="chain" id="PRO_5012699351" description="DUF7371 domain-containing protein" evidence="2">
    <location>
        <begin position="18"/>
        <end position="523"/>
    </location>
</feature>
<dbReference type="InterPro" id="IPR055795">
    <property type="entry name" value="DUF7371"/>
</dbReference>
<evidence type="ECO:0000313" key="5">
    <source>
        <dbReference type="Proteomes" id="UP000223968"/>
    </source>
</evidence>
<dbReference type="Pfam" id="PF24086">
    <property type="entry name" value="DUF7371"/>
    <property type="match status" value="1"/>
</dbReference>
<feature type="region of interest" description="Disordered" evidence="1">
    <location>
        <begin position="109"/>
        <end position="132"/>
    </location>
</feature>
<feature type="compositionally biased region" description="Low complexity" evidence="1">
    <location>
        <begin position="225"/>
        <end position="240"/>
    </location>
</feature>
<evidence type="ECO:0000259" key="3">
    <source>
        <dbReference type="Pfam" id="PF24086"/>
    </source>
</evidence>
<feature type="signal peptide" evidence="2">
    <location>
        <begin position="1"/>
        <end position="17"/>
    </location>
</feature>
<keyword evidence="5" id="KW-1185">Reference proteome</keyword>
<feature type="compositionally biased region" description="Polar residues" evidence="1">
    <location>
        <begin position="114"/>
        <end position="132"/>
    </location>
</feature>
<evidence type="ECO:0000313" key="4">
    <source>
        <dbReference type="EMBL" id="PGH12375.1"/>
    </source>
</evidence>
<dbReference type="EMBL" id="PDNB01000059">
    <property type="protein sequence ID" value="PGH12375.1"/>
    <property type="molecule type" value="Genomic_DNA"/>
</dbReference>
<feature type="compositionally biased region" description="Low complexity" evidence="1">
    <location>
        <begin position="199"/>
        <end position="209"/>
    </location>
</feature>
<protein>
    <recommendedName>
        <fullName evidence="3">DUF7371 domain-containing protein</fullName>
    </recommendedName>
</protein>
<dbReference type="AlphaFoldDB" id="A0A2B7XTW3"/>
<dbReference type="OrthoDB" id="5385013at2759"/>
<gene>
    <name evidence="4" type="ORF">AJ79_04323</name>
</gene>
<reference evidence="4 5" key="1">
    <citation type="submission" date="2017-10" db="EMBL/GenBank/DDBJ databases">
        <title>Comparative genomics in systemic dimorphic fungi from Ajellomycetaceae.</title>
        <authorList>
            <person name="Munoz J.F."/>
            <person name="Mcewen J.G."/>
            <person name="Clay O.K."/>
            <person name="Cuomo C.A."/>
        </authorList>
    </citation>
    <scope>NUCLEOTIDE SEQUENCE [LARGE SCALE GENOMIC DNA]</scope>
    <source>
        <strain evidence="4 5">UAMH5409</strain>
    </source>
</reference>
<feature type="region of interest" description="Disordered" evidence="1">
    <location>
        <begin position="182"/>
        <end position="248"/>
    </location>
</feature>
<feature type="compositionally biased region" description="Polar residues" evidence="1">
    <location>
        <begin position="182"/>
        <end position="193"/>
    </location>
</feature>
<dbReference type="Proteomes" id="UP000223968">
    <property type="component" value="Unassembled WGS sequence"/>
</dbReference>
<evidence type="ECO:0000256" key="2">
    <source>
        <dbReference type="SAM" id="SignalP"/>
    </source>
</evidence>
<sequence length="523" mass="55423">MRVQAVIVAAFVALAAGAFLPRSWNATIDHVVTITTTICPRTCSETCTVPVVKTSTKTTTTTVTETIYVTITQNVTPTLPTPSSNPESDFVCAAPKSEGTALEFGTSLAPSAKSPITNTGNENNPSPPQSTRTVTVYPIPLSEYTTLVTSQSTGVVTLTLVDPPDLGDLEKKPVQQWSTVETASSIQASQTSNTPPAPLITTPPAISTTVISNPPKAYGSNGWNSTSSATATGQGTGTQAILGTANPESSTRSKLAITVLKKRQLGAMVTATIDGQVVSWANDWDGSAPSSTRSPLTLTSTTTTTQAIATPSSTPEKCGESGEFTIDFDGLPGFATGANSSSFPPIFNPYYHFFFSDGWSYGPPPAVPYPSISKPYIGIYVPSKHKENRGSPYAGLLDGGQFGAGPRSGLDTFWFDTYSAYFGCDNGSPNTPCEITVSAVKYSTTTKKEEPAGMRSFTLPSCPDYKNCALSKLDFGDSFRAISGLQFSATVAGEPVIWFVDDIEMNWYNNTCAAGLERLRHRR</sequence>
<organism evidence="4 5">
    <name type="scientific">Helicocarpus griseus UAMH5409</name>
    <dbReference type="NCBI Taxonomy" id="1447875"/>
    <lineage>
        <taxon>Eukaryota</taxon>
        <taxon>Fungi</taxon>
        <taxon>Dikarya</taxon>
        <taxon>Ascomycota</taxon>
        <taxon>Pezizomycotina</taxon>
        <taxon>Eurotiomycetes</taxon>
        <taxon>Eurotiomycetidae</taxon>
        <taxon>Onygenales</taxon>
        <taxon>Ajellomycetaceae</taxon>
        <taxon>Helicocarpus</taxon>
    </lineage>
</organism>
<evidence type="ECO:0000256" key="1">
    <source>
        <dbReference type="SAM" id="MobiDB-lite"/>
    </source>
</evidence>
<feature type="domain" description="DUF7371" evidence="3">
    <location>
        <begin position="320"/>
        <end position="518"/>
    </location>
</feature>